<dbReference type="PROSITE" id="PS50297">
    <property type="entry name" value="ANK_REP_REGION"/>
    <property type="match status" value="1"/>
</dbReference>
<keyword evidence="2 3" id="KW-0040">ANK repeat</keyword>
<dbReference type="Proteomes" id="UP000678393">
    <property type="component" value="Unassembled WGS sequence"/>
</dbReference>
<dbReference type="InterPro" id="IPR002110">
    <property type="entry name" value="Ankyrin_rpt"/>
</dbReference>
<dbReference type="Pfam" id="PF13857">
    <property type="entry name" value="Ank_5"/>
    <property type="match status" value="1"/>
</dbReference>
<dbReference type="PROSITE" id="PS50088">
    <property type="entry name" value="ANK_REPEAT"/>
    <property type="match status" value="1"/>
</dbReference>
<keyword evidence="5" id="KW-1185">Reference proteome</keyword>
<feature type="repeat" description="ANK" evidence="3">
    <location>
        <begin position="18"/>
        <end position="51"/>
    </location>
</feature>
<dbReference type="PANTHER" id="PTHR24173:SF74">
    <property type="entry name" value="ANKYRIN REPEAT DOMAIN-CONTAINING PROTEIN 16"/>
    <property type="match status" value="1"/>
</dbReference>
<dbReference type="SMART" id="SM00248">
    <property type="entry name" value="ANK"/>
    <property type="match status" value="1"/>
</dbReference>
<evidence type="ECO:0000256" key="3">
    <source>
        <dbReference type="PROSITE-ProRule" id="PRU00023"/>
    </source>
</evidence>
<evidence type="ECO:0000313" key="4">
    <source>
        <dbReference type="EMBL" id="CAG5118119.1"/>
    </source>
</evidence>
<feature type="non-terminal residue" evidence="4">
    <location>
        <position position="65"/>
    </location>
</feature>
<sequence length="65" mass="6979">MCKVLVDHGAAVNHRSGEGRTPLMMAASQKDSVSLLQMLLENGADINDIDHKGNTVLMNAVMSQN</sequence>
<evidence type="ECO:0000256" key="2">
    <source>
        <dbReference type="ARBA" id="ARBA00023043"/>
    </source>
</evidence>
<comment type="caution">
    <text evidence="4">The sequence shown here is derived from an EMBL/GenBank/DDBJ whole genome shotgun (WGS) entry which is preliminary data.</text>
</comment>
<name>A0A8S3YM02_9EUPU</name>
<protein>
    <submittedName>
        <fullName evidence="4">Uncharacterized protein</fullName>
    </submittedName>
</protein>
<dbReference type="Gene3D" id="1.25.40.20">
    <property type="entry name" value="Ankyrin repeat-containing domain"/>
    <property type="match status" value="1"/>
</dbReference>
<proteinExistence type="predicted"/>
<evidence type="ECO:0000256" key="1">
    <source>
        <dbReference type="ARBA" id="ARBA00022737"/>
    </source>
</evidence>
<dbReference type="EMBL" id="CAJHNH020000500">
    <property type="protein sequence ID" value="CAG5118119.1"/>
    <property type="molecule type" value="Genomic_DNA"/>
</dbReference>
<reference evidence="4" key="1">
    <citation type="submission" date="2021-04" db="EMBL/GenBank/DDBJ databases">
        <authorList>
            <consortium name="Molecular Ecology Group"/>
        </authorList>
    </citation>
    <scope>NUCLEOTIDE SEQUENCE</scope>
</reference>
<dbReference type="OrthoDB" id="6141000at2759"/>
<dbReference type="PANTHER" id="PTHR24173">
    <property type="entry name" value="ANKYRIN REPEAT CONTAINING"/>
    <property type="match status" value="1"/>
</dbReference>
<keyword evidence="1" id="KW-0677">Repeat</keyword>
<dbReference type="AlphaFoldDB" id="A0A8S3YM02"/>
<dbReference type="SUPFAM" id="SSF48403">
    <property type="entry name" value="Ankyrin repeat"/>
    <property type="match status" value="1"/>
</dbReference>
<evidence type="ECO:0000313" key="5">
    <source>
        <dbReference type="Proteomes" id="UP000678393"/>
    </source>
</evidence>
<organism evidence="4 5">
    <name type="scientific">Candidula unifasciata</name>
    <dbReference type="NCBI Taxonomy" id="100452"/>
    <lineage>
        <taxon>Eukaryota</taxon>
        <taxon>Metazoa</taxon>
        <taxon>Spiralia</taxon>
        <taxon>Lophotrochozoa</taxon>
        <taxon>Mollusca</taxon>
        <taxon>Gastropoda</taxon>
        <taxon>Heterobranchia</taxon>
        <taxon>Euthyneura</taxon>
        <taxon>Panpulmonata</taxon>
        <taxon>Eupulmonata</taxon>
        <taxon>Stylommatophora</taxon>
        <taxon>Helicina</taxon>
        <taxon>Helicoidea</taxon>
        <taxon>Geomitridae</taxon>
        <taxon>Candidula</taxon>
    </lineage>
</organism>
<dbReference type="InterPro" id="IPR036770">
    <property type="entry name" value="Ankyrin_rpt-contain_sf"/>
</dbReference>
<accession>A0A8S3YM02</accession>
<gene>
    <name evidence="4" type="ORF">CUNI_LOCUS3677</name>
</gene>